<dbReference type="EMBL" id="PDOE01000015">
    <property type="protein sequence ID" value="RKL65546.1"/>
    <property type="molecule type" value="Genomic_DNA"/>
</dbReference>
<proteinExistence type="inferred from homology"/>
<evidence type="ECO:0000313" key="5">
    <source>
        <dbReference type="EMBL" id="RKL65546.1"/>
    </source>
</evidence>
<evidence type="ECO:0000256" key="3">
    <source>
        <dbReference type="ARBA" id="ARBA00022777"/>
    </source>
</evidence>
<dbReference type="CDD" id="cd01166">
    <property type="entry name" value="KdgK"/>
    <property type="match status" value="1"/>
</dbReference>
<evidence type="ECO:0000259" key="4">
    <source>
        <dbReference type="Pfam" id="PF00294"/>
    </source>
</evidence>
<keyword evidence="6" id="KW-1185">Reference proteome</keyword>
<dbReference type="GO" id="GO:0016301">
    <property type="term" value="F:kinase activity"/>
    <property type="evidence" value="ECO:0007669"/>
    <property type="project" value="UniProtKB-KW"/>
</dbReference>
<reference evidence="5 6" key="1">
    <citation type="submission" date="2017-10" db="EMBL/GenBank/DDBJ databases">
        <title>Bacillus sp. nov., a halophilic bacterium isolated from a Keqin Lake.</title>
        <authorList>
            <person name="Wang H."/>
        </authorList>
    </citation>
    <scope>NUCLEOTIDE SEQUENCE [LARGE SCALE GENOMIC DNA]</scope>
    <source>
        <strain evidence="5 6">KCTC 13187</strain>
    </source>
</reference>
<organism evidence="5 6">
    <name type="scientific">Salipaludibacillus neizhouensis</name>
    <dbReference type="NCBI Taxonomy" id="885475"/>
    <lineage>
        <taxon>Bacteria</taxon>
        <taxon>Bacillati</taxon>
        <taxon>Bacillota</taxon>
        <taxon>Bacilli</taxon>
        <taxon>Bacillales</taxon>
        <taxon>Bacillaceae</taxon>
    </lineage>
</organism>
<dbReference type="OrthoDB" id="9813569at2"/>
<evidence type="ECO:0000256" key="2">
    <source>
        <dbReference type="ARBA" id="ARBA00022679"/>
    </source>
</evidence>
<dbReference type="SUPFAM" id="SSF53613">
    <property type="entry name" value="Ribokinase-like"/>
    <property type="match status" value="1"/>
</dbReference>
<dbReference type="PANTHER" id="PTHR43320:SF2">
    <property type="entry name" value="2-DEHYDRO-3-DEOXYGLUCONOKINASE_2-DEHYDRO-3-DEOXYGALACTONOKINASE"/>
    <property type="match status" value="1"/>
</dbReference>
<dbReference type="AlphaFoldDB" id="A0A3A9KKZ7"/>
<keyword evidence="3 5" id="KW-0418">Kinase</keyword>
<dbReference type="Proteomes" id="UP000281498">
    <property type="component" value="Unassembled WGS sequence"/>
</dbReference>
<dbReference type="InterPro" id="IPR052700">
    <property type="entry name" value="Carb_kinase_PfkB-like"/>
</dbReference>
<sequence length="334" mass="37756">MVKVVSIGEILIRFQAPNHSRLSQTPHFDAYYGGAEANVAVGLSHLGHDLTLLSSLPKDHPLGDRAVQHLRKHSVSDRLILRDGERIGIYYVEQGFSNRPGKLVYDRQHSSILALVDRSIDWDDVYLEQDWLHLSGVTPAIDPKMRDFVVHAVKEANARGVKVSFDFNFRSKLWSKEEAVETFKTLLPYVDHCFAGWKDFVLLFDWEPKGDTMLEQLQLFYKRLQKEYDISSASCTNRHVINSSRHELTAYHFDGGILHEGKTVKFDVLDRIGGGDSFAAGVLHGIFSDMKPAELLDFSTALSALNHFVLGDNSGFSEEEVFDYIQNQSGDVSR</sequence>
<accession>A0A3A9KKZ7</accession>
<evidence type="ECO:0000313" key="6">
    <source>
        <dbReference type="Proteomes" id="UP000281498"/>
    </source>
</evidence>
<comment type="similarity">
    <text evidence="1">Belongs to the carbohydrate kinase PfkB family.</text>
</comment>
<dbReference type="InterPro" id="IPR011611">
    <property type="entry name" value="PfkB_dom"/>
</dbReference>
<name>A0A3A9KKZ7_9BACI</name>
<dbReference type="PANTHER" id="PTHR43320">
    <property type="entry name" value="SUGAR KINASE"/>
    <property type="match status" value="1"/>
</dbReference>
<dbReference type="Gene3D" id="3.40.1190.20">
    <property type="match status" value="1"/>
</dbReference>
<protein>
    <submittedName>
        <fullName evidence="5">2-dehydro-3-deoxygluconokinase</fullName>
    </submittedName>
</protein>
<keyword evidence="2" id="KW-0808">Transferase</keyword>
<comment type="caution">
    <text evidence="5">The sequence shown here is derived from an EMBL/GenBank/DDBJ whole genome shotgun (WGS) entry which is preliminary data.</text>
</comment>
<gene>
    <name evidence="5" type="ORF">CR203_20310</name>
</gene>
<evidence type="ECO:0000256" key="1">
    <source>
        <dbReference type="ARBA" id="ARBA00010688"/>
    </source>
</evidence>
<dbReference type="Pfam" id="PF00294">
    <property type="entry name" value="PfkB"/>
    <property type="match status" value="1"/>
</dbReference>
<dbReference type="RefSeq" id="WP_110937179.1">
    <property type="nucleotide sequence ID" value="NZ_KZ614146.1"/>
</dbReference>
<dbReference type="InterPro" id="IPR029056">
    <property type="entry name" value="Ribokinase-like"/>
</dbReference>
<feature type="domain" description="Carbohydrate kinase PfkB" evidence="4">
    <location>
        <begin position="3"/>
        <end position="308"/>
    </location>
</feature>